<keyword evidence="6" id="KW-0378">Hydrolase</keyword>
<keyword evidence="14" id="KW-1185">Reference proteome</keyword>
<evidence type="ECO:0000256" key="8">
    <source>
        <dbReference type="ARBA" id="ARBA00023295"/>
    </source>
</evidence>
<feature type="region of interest" description="Disordered" evidence="10">
    <location>
        <begin position="802"/>
        <end position="837"/>
    </location>
</feature>
<dbReference type="EMBL" id="CAJNOQ010000029">
    <property type="protein sequence ID" value="CAF0743252.1"/>
    <property type="molecule type" value="Genomic_DNA"/>
</dbReference>
<dbReference type="PANTHER" id="PTHR22600:SF21">
    <property type="entry name" value="BETA-HEXOSAMINIDASE A"/>
    <property type="match status" value="1"/>
</dbReference>
<dbReference type="Gene3D" id="3.80.10.10">
    <property type="entry name" value="Ribonuclease Inhibitor"/>
    <property type="match status" value="1"/>
</dbReference>
<comment type="caution">
    <text evidence="12">The sequence shown here is derived from an EMBL/GenBank/DDBJ whole genome shotgun (WGS) entry which is preliminary data.</text>
</comment>
<evidence type="ECO:0000256" key="9">
    <source>
        <dbReference type="PIRSR" id="PIRSR625705-1"/>
    </source>
</evidence>
<organism evidence="12 14">
    <name type="scientific">Didymodactylos carnosus</name>
    <dbReference type="NCBI Taxonomy" id="1234261"/>
    <lineage>
        <taxon>Eukaryota</taxon>
        <taxon>Metazoa</taxon>
        <taxon>Spiralia</taxon>
        <taxon>Gnathifera</taxon>
        <taxon>Rotifera</taxon>
        <taxon>Eurotatoria</taxon>
        <taxon>Bdelloidea</taxon>
        <taxon>Philodinida</taxon>
        <taxon>Philodinidae</taxon>
        <taxon>Didymodactylos</taxon>
    </lineage>
</organism>
<dbReference type="Gene3D" id="3.90.1720.30">
    <property type="entry name" value="PPPDE domains"/>
    <property type="match status" value="1"/>
</dbReference>
<feature type="region of interest" description="Disordered" evidence="10">
    <location>
        <begin position="857"/>
        <end position="907"/>
    </location>
</feature>
<sequence length="1594" mass="182521">MDTEEVTSGTIDQLDNGKVVRLNVYYLTSIPSLHSVRNILTPGLFTPYHSAIEIDGLEYAYYREYAYPFTFSGIISGKPNKIYFYKAYTKIFGKTMLSTINVEKCAHRLGEQIFYGANYNLLKSTCHTGTFRIFKRLKTYNNDQINDKNLSNDFLHTFPNLQSLTLNKIFDDLTTIQQHLNRLEKNYRISAKINTETKLHQQAHNQDEHHNENINLPTPQIIKEFTGKKASSANGNLRKQLLFLIIAKPMNVSVSSADEQDNPCTLKKTKILFSLIQIPQYEHLQILICKGNGLTSLAGVENLKHLWKLDVSNNEIRILQHLSRFIALGTLILSNNQLQWIELQHIRHMSILDLRLDGNHALDSDPNSIERNQVEEFFVQSSLSNKPVRHKLSKDQFMPTNLKDRSVNGLFGTKATELFAKFPQNCFINSDLDKKRLKHLSSWFQDLCLTEMRYTDRQEELLRENRHTLYHMMDSRQTHVEEFNMLLILLITDILFQLPSDLLNHVIDITRINTIGNINVQKIFASSESFKCKIVSLLQGGAKIDRDENHSSAFYEKLFNSVSIVLSNHMRQIDLLNATASQAYPSVSAVMEAKAVLCLEVMQVLIICPLFYTLVDNPNVHAILKHALDKSPAYGSVKEVLQSFNAEQKTPEEQKELLSPILGNILKMTIRTLSTKRTKKVTDPNQVEVQLIENDATNQQSANEAKIQEQSPRLRSARIPAIGDRILTGPQSFGRIVTLPDAEIAMIQLDNILATNGAMVSNGGLPDSINYVNMNNFEWDGMRDFWRPKHAIGDKITLQLTTSRGESPRLSYSHQSQRKLKNGHPLTTETHERSPPVQKVFDMNLNKADEMTMERPQLPTIAPPQPPVSPPPPPTRKHSTSHLDGSETDLNSSVLPHQHDERKVTTPEPTIPEVVERPLSVRIVKQKQEIRESPVLIESMLLLYPPEQTANTLHETYEQNNIMNDYEPLQTVSVLENTHSLLNHSGSRRNSSQQRKVHVPVQNASQWFNGPDLQNERSGRLEKVVSSILKRSFRRPHTYAMPKVPTLTSPSSKDHALYKGVRPTNFQDFCLESNRIPTFNYKQPSTPMPHFSKNRFILGKAASPNAVWPQPQLMNADNDLVYIDPKYFIVYSNLERCDIIRKAIERYRPIFFPPKLTINKAQTQNILTSAYIRVNSRICEKYPSLKDDESYNISIAESYATISANSVWGALHGLETFSQLLFITDNNQVTPDRRIFKNNDTMVYNKFNVLHWHIVDDQSFPYVSKKFPKLSQKGAYSPYHIYTAGDVQDIIEHARLRGIRVIPEFDTPGHTKSWGNAFPVYSVHGESEIFNPINKQVYSFMKTFLKEISDTFPDPYIHLGMDEVYKDCWLSNPDIRQWMETNKMKNGTDLMDYYSSAVLDIVKSLNAKPMVWQDVYDDGVKLDSEAIIEIWKDTSLLPEAEPWSYYLSKVTSDGYYAVLAAWYLNMISYGKYNTNDSVMNLEFFKYYNVDPFTNFTGDAEARKRLIGGEAALWAEFVDGTNSLSRFWPRASAVAERLWSSEDVKDPEDAQFRLDVHRCRLLRRGIPAQPILDGFCGSYEPGMVHSMINDSAFNY</sequence>
<accession>A0A813NSX5</accession>
<dbReference type="InterPro" id="IPR017853">
    <property type="entry name" value="GH"/>
</dbReference>
<feature type="compositionally biased region" description="Pro residues" evidence="10">
    <location>
        <begin position="861"/>
        <end position="874"/>
    </location>
</feature>
<dbReference type="Proteomes" id="UP000663829">
    <property type="component" value="Unassembled WGS sequence"/>
</dbReference>
<dbReference type="SUPFAM" id="SSF51445">
    <property type="entry name" value="(Trans)glycosidases"/>
    <property type="match status" value="1"/>
</dbReference>
<feature type="active site" description="Proton donor" evidence="9">
    <location>
        <position position="1363"/>
    </location>
</feature>
<dbReference type="EC" id="3.2.1.52" evidence="4"/>
<name>A0A813NSX5_9BILA</name>
<evidence type="ECO:0000256" key="5">
    <source>
        <dbReference type="ARBA" id="ARBA00022670"/>
    </source>
</evidence>
<dbReference type="EMBL" id="CAJOBC010000029">
    <property type="protein sequence ID" value="CAF3521811.1"/>
    <property type="molecule type" value="Genomic_DNA"/>
</dbReference>
<gene>
    <name evidence="12" type="ORF">GPM918_LOCUS392</name>
    <name evidence="13" type="ORF">SRO942_LOCUS393</name>
</gene>
<feature type="domain" description="PPPDE" evidence="11">
    <location>
        <begin position="18"/>
        <end position="174"/>
    </location>
</feature>
<comment type="catalytic activity">
    <reaction evidence="1">
        <text>Hydrolysis of terminal non-reducing N-acetyl-D-hexosamine residues in N-acetyl-beta-D-hexosaminides.</text>
        <dbReference type="EC" id="3.2.1.52"/>
    </reaction>
</comment>
<keyword evidence="8" id="KW-0326">Glycosidase</keyword>
<dbReference type="Pfam" id="PF05903">
    <property type="entry name" value="Peptidase_C97"/>
    <property type="match status" value="1"/>
</dbReference>
<dbReference type="GO" id="GO:0006689">
    <property type="term" value="P:ganglioside catabolic process"/>
    <property type="evidence" value="ECO:0007669"/>
    <property type="project" value="TreeGrafter"/>
</dbReference>
<dbReference type="Gene3D" id="3.20.20.80">
    <property type="entry name" value="Glycosidases"/>
    <property type="match status" value="1"/>
</dbReference>
<dbReference type="GO" id="GO:0016020">
    <property type="term" value="C:membrane"/>
    <property type="evidence" value="ECO:0007669"/>
    <property type="project" value="TreeGrafter"/>
</dbReference>
<keyword evidence="5" id="KW-0645">Protease</keyword>
<evidence type="ECO:0000256" key="4">
    <source>
        <dbReference type="ARBA" id="ARBA00012663"/>
    </source>
</evidence>
<reference evidence="12" key="1">
    <citation type="submission" date="2021-02" db="EMBL/GenBank/DDBJ databases">
        <authorList>
            <person name="Nowell W R."/>
        </authorList>
    </citation>
    <scope>NUCLEOTIDE SEQUENCE</scope>
</reference>
<evidence type="ECO:0000256" key="10">
    <source>
        <dbReference type="SAM" id="MobiDB-lite"/>
    </source>
</evidence>
<dbReference type="InterPro" id="IPR025705">
    <property type="entry name" value="Beta_hexosaminidase_sua/sub"/>
</dbReference>
<dbReference type="OrthoDB" id="5954088at2759"/>
<dbReference type="GO" id="GO:0005764">
    <property type="term" value="C:lysosome"/>
    <property type="evidence" value="ECO:0007669"/>
    <property type="project" value="TreeGrafter"/>
</dbReference>
<dbReference type="SUPFAM" id="SSF52058">
    <property type="entry name" value="L domain-like"/>
    <property type="match status" value="1"/>
</dbReference>
<evidence type="ECO:0000256" key="3">
    <source>
        <dbReference type="ARBA" id="ARBA00008140"/>
    </source>
</evidence>
<dbReference type="Pfam" id="PF00728">
    <property type="entry name" value="Glyco_hydro_20"/>
    <property type="match status" value="1"/>
</dbReference>
<comment type="similarity">
    <text evidence="2">Belongs to the glycosyl hydrolase 20 family.</text>
</comment>
<dbReference type="Gene3D" id="3.30.379.10">
    <property type="entry name" value="Chitobiase/beta-hexosaminidase domain 2-like"/>
    <property type="match status" value="1"/>
</dbReference>
<dbReference type="InterPro" id="IPR029019">
    <property type="entry name" value="HEX_eukaryotic_N"/>
</dbReference>
<dbReference type="GO" id="GO:0004563">
    <property type="term" value="F:beta-N-acetylhexosaminidase activity"/>
    <property type="evidence" value="ECO:0007669"/>
    <property type="project" value="UniProtKB-EC"/>
</dbReference>
<evidence type="ECO:0000256" key="6">
    <source>
        <dbReference type="ARBA" id="ARBA00022801"/>
    </source>
</evidence>
<dbReference type="PRINTS" id="PR00738">
    <property type="entry name" value="GLHYDRLASE20"/>
</dbReference>
<dbReference type="GO" id="GO:0006508">
    <property type="term" value="P:proteolysis"/>
    <property type="evidence" value="ECO:0007669"/>
    <property type="project" value="UniProtKB-KW"/>
</dbReference>
<dbReference type="PROSITE" id="PS51858">
    <property type="entry name" value="PPPDE"/>
    <property type="match status" value="1"/>
</dbReference>
<comment type="similarity">
    <text evidence="3">Belongs to the DeSI family.</text>
</comment>
<evidence type="ECO:0000313" key="12">
    <source>
        <dbReference type="EMBL" id="CAF0743252.1"/>
    </source>
</evidence>
<keyword evidence="7" id="KW-0325">Glycoprotein</keyword>
<proteinExistence type="inferred from homology"/>
<evidence type="ECO:0000313" key="13">
    <source>
        <dbReference type="EMBL" id="CAF3521811.1"/>
    </source>
</evidence>
<evidence type="ECO:0000256" key="2">
    <source>
        <dbReference type="ARBA" id="ARBA00006285"/>
    </source>
</evidence>
<dbReference type="Proteomes" id="UP000681722">
    <property type="component" value="Unassembled WGS sequence"/>
</dbReference>
<evidence type="ECO:0000256" key="7">
    <source>
        <dbReference type="ARBA" id="ARBA00023180"/>
    </source>
</evidence>
<dbReference type="GO" id="GO:0030203">
    <property type="term" value="P:glycosaminoglycan metabolic process"/>
    <property type="evidence" value="ECO:0007669"/>
    <property type="project" value="TreeGrafter"/>
</dbReference>
<evidence type="ECO:0000256" key="1">
    <source>
        <dbReference type="ARBA" id="ARBA00001231"/>
    </source>
</evidence>
<dbReference type="InterPro" id="IPR015883">
    <property type="entry name" value="Glyco_hydro_20_cat"/>
</dbReference>
<dbReference type="InterPro" id="IPR008580">
    <property type="entry name" value="PPPDE_dom"/>
</dbReference>
<dbReference type="InterPro" id="IPR029018">
    <property type="entry name" value="Hex-like_dom2"/>
</dbReference>
<dbReference type="Pfam" id="PF14845">
    <property type="entry name" value="Glycohydro_20b2"/>
    <property type="match status" value="1"/>
</dbReference>
<evidence type="ECO:0000259" key="11">
    <source>
        <dbReference type="PROSITE" id="PS51858"/>
    </source>
</evidence>
<dbReference type="GO" id="GO:0008233">
    <property type="term" value="F:peptidase activity"/>
    <property type="evidence" value="ECO:0007669"/>
    <property type="project" value="UniProtKB-KW"/>
</dbReference>
<protein>
    <recommendedName>
        <fullName evidence="4">beta-N-acetylhexosaminidase</fullName>
        <ecNumber evidence="4">3.2.1.52</ecNumber>
    </recommendedName>
</protein>
<dbReference type="PANTHER" id="PTHR22600">
    <property type="entry name" value="BETA-HEXOSAMINIDASE"/>
    <property type="match status" value="1"/>
</dbReference>
<dbReference type="GO" id="GO:0005975">
    <property type="term" value="P:carbohydrate metabolic process"/>
    <property type="evidence" value="ECO:0007669"/>
    <property type="project" value="InterPro"/>
</dbReference>
<dbReference type="InterPro" id="IPR042266">
    <property type="entry name" value="PPPDE_sf"/>
</dbReference>
<evidence type="ECO:0000313" key="14">
    <source>
        <dbReference type="Proteomes" id="UP000663829"/>
    </source>
</evidence>
<feature type="compositionally biased region" description="Polar residues" evidence="10">
    <location>
        <begin position="802"/>
        <end position="815"/>
    </location>
</feature>
<dbReference type="InterPro" id="IPR032675">
    <property type="entry name" value="LRR_dom_sf"/>
</dbReference>
<dbReference type="SUPFAM" id="SSF55545">
    <property type="entry name" value="beta-N-acetylhexosaminidase-like domain"/>
    <property type="match status" value="1"/>
</dbReference>